<reference evidence="3" key="1">
    <citation type="submission" date="2016-11" db="UniProtKB">
        <authorList>
            <consortium name="WormBaseParasite"/>
        </authorList>
    </citation>
    <scope>IDENTIFICATION</scope>
</reference>
<dbReference type="AlphaFoldDB" id="A0A1I7TC59"/>
<keyword evidence="1" id="KW-0472">Membrane</keyword>
<feature type="transmembrane region" description="Helical" evidence="1">
    <location>
        <begin position="30"/>
        <end position="49"/>
    </location>
</feature>
<dbReference type="WBParaSite" id="Csp11.Scaffold578.g4508.t1">
    <property type="protein sequence ID" value="Csp11.Scaffold578.g4508.t1"/>
    <property type="gene ID" value="Csp11.Scaffold578.g4508"/>
</dbReference>
<dbReference type="Proteomes" id="UP000095282">
    <property type="component" value="Unplaced"/>
</dbReference>
<keyword evidence="1" id="KW-0812">Transmembrane</keyword>
<accession>A0A1I7TC59</accession>
<organism evidence="2 3">
    <name type="scientific">Caenorhabditis tropicalis</name>
    <dbReference type="NCBI Taxonomy" id="1561998"/>
    <lineage>
        <taxon>Eukaryota</taxon>
        <taxon>Metazoa</taxon>
        <taxon>Ecdysozoa</taxon>
        <taxon>Nematoda</taxon>
        <taxon>Chromadorea</taxon>
        <taxon>Rhabditida</taxon>
        <taxon>Rhabditina</taxon>
        <taxon>Rhabditomorpha</taxon>
        <taxon>Rhabditoidea</taxon>
        <taxon>Rhabditidae</taxon>
        <taxon>Peloderinae</taxon>
        <taxon>Caenorhabditis</taxon>
    </lineage>
</organism>
<evidence type="ECO:0000313" key="2">
    <source>
        <dbReference type="Proteomes" id="UP000095282"/>
    </source>
</evidence>
<sequence length="68" mass="8037">MMFMFASWIIVSTAGFLLHGMNSHLDVFLNFTWIVLVVAVIDFVVILEVRDEEFEEEEFDEFLLRYTA</sequence>
<keyword evidence="2" id="KW-1185">Reference proteome</keyword>
<evidence type="ECO:0000313" key="3">
    <source>
        <dbReference type="WBParaSite" id="Csp11.Scaffold578.g4508.t1"/>
    </source>
</evidence>
<proteinExistence type="predicted"/>
<evidence type="ECO:0000256" key="1">
    <source>
        <dbReference type="SAM" id="Phobius"/>
    </source>
</evidence>
<protein>
    <submittedName>
        <fullName evidence="3">Transmembrane protein</fullName>
    </submittedName>
</protein>
<name>A0A1I7TC59_9PELO</name>
<keyword evidence="1" id="KW-1133">Transmembrane helix</keyword>